<name>A0A173RGH9_9FIRM</name>
<dbReference type="OrthoDB" id="2085075at2"/>
<sequence>MATDRVLKNATVKLSMTSLEKELLQGIAARAGVSISELVRLVIVYQTIELPEPPSGELGKINKLDERCEQIRIQLTASEKQAIKERARSLGCSMSDLVRRTAITGKVVKQNDFDIEAVNKMTHELLKEGTNLNQLMYFLNRNGIGGYDASEVKGTMWKLRDTLRKADMLIDEMKERL</sequence>
<evidence type="ECO:0008006" key="3">
    <source>
        <dbReference type="Google" id="ProtNLM"/>
    </source>
</evidence>
<protein>
    <recommendedName>
        <fullName evidence="3">Ribbon-helix-helix protein, copG family</fullName>
    </recommendedName>
</protein>
<dbReference type="InterPro" id="IPR053842">
    <property type="entry name" value="NikA-like"/>
</dbReference>
<evidence type="ECO:0000313" key="1">
    <source>
        <dbReference type="EMBL" id="CUM76961.1"/>
    </source>
</evidence>
<reference evidence="1 2" key="1">
    <citation type="submission" date="2015-09" db="EMBL/GenBank/DDBJ databases">
        <authorList>
            <consortium name="Pathogen Informatics"/>
        </authorList>
    </citation>
    <scope>NUCLEOTIDE SEQUENCE [LARGE SCALE GENOMIC DNA]</scope>
    <source>
        <strain evidence="1 2">2789STDY5834961</strain>
    </source>
</reference>
<dbReference type="RefSeq" id="WP_055213516.1">
    <property type="nucleotide sequence ID" value="NZ_CYXO01000002.1"/>
</dbReference>
<proteinExistence type="predicted"/>
<dbReference type="Pfam" id="PF21983">
    <property type="entry name" value="NikA-like"/>
    <property type="match status" value="1"/>
</dbReference>
<dbReference type="Proteomes" id="UP000095597">
    <property type="component" value="Unassembled WGS sequence"/>
</dbReference>
<accession>A0A173RGH9</accession>
<evidence type="ECO:0000313" key="2">
    <source>
        <dbReference type="Proteomes" id="UP000095597"/>
    </source>
</evidence>
<organism evidence="1 2">
    <name type="scientific">Dorea longicatena</name>
    <dbReference type="NCBI Taxonomy" id="88431"/>
    <lineage>
        <taxon>Bacteria</taxon>
        <taxon>Bacillati</taxon>
        <taxon>Bacillota</taxon>
        <taxon>Clostridia</taxon>
        <taxon>Lachnospirales</taxon>
        <taxon>Lachnospiraceae</taxon>
        <taxon>Dorea</taxon>
    </lineage>
</organism>
<dbReference type="EMBL" id="CYXO01000002">
    <property type="protein sequence ID" value="CUM76961.1"/>
    <property type="molecule type" value="Genomic_DNA"/>
</dbReference>
<dbReference type="AlphaFoldDB" id="A0A173RGH9"/>
<gene>
    <name evidence="1" type="ORF">ERS852573_00451</name>
</gene>